<dbReference type="InterPro" id="IPR015943">
    <property type="entry name" value="WD40/YVTN_repeat-like_dom_sf"/>
</dbReference>
<dbReference type="GO" id="GO:0034388">
    <property type="term" value="C:Pwp2p-containing subcomplex of 90S preribosome"/>
    <property type="evidence" value="ECO:0007669"/>
    <property type="project" value="TreeGrafter"/>
</dbReference>
<dbReference type="Gene3D" id="2.130.10.10">
    <property type="entry name" value="YVTN repeat-like/Quinoprotein amine dehydrogenase"/>
    <property type="match status" value="3"/>
</dbReference>
<dbReference type="GO" id="GO:0032040">
    <property type="term" value="C:small-subunit processome"/>
    <property type="evidence" value="ECO:0007669"/>
    <property type="project" value="TreeGrafter"/>
</dbReference>
<dbReference type="InterPro" id="IPR036322">
    <property type="entry name" value="WD40_repeat_dom_sf"/>
</dbReference>
<protein>
    <submittedName>
        <fullName evidence="5">Uncharacterized protein</fullName>
    </submittedName>
</protein>
<organism evidence="4 5">
    <name type="scientific">Ditylenchus dipsaci</name>
    <dbReference type="NCBI Taxonomy" id="166011"/>
    <lineage>
        <taxon>Eukaryota</taxon>
        <taxon>Metazoa</taxon>
        <taxon>Ecdysozoa</taxon>
        <taxon>Nematoda</taxon>
        <taxon>Chromadorea</taxon>
        <taxon>Rhabditida</taxon>
        <taxon>Tylenchina</taxon>
        <taxon>Tylenchomorpha</taxon>
        <taxon>Sphaerularioidea</taxon>
        <taxon>Anguinidae</taxon>
        <taxon>Anguininae</taxon>
        <taxon>Ditylenchus</taxon>
    </lineage>
</organism>
<sequence length="956" mass="106582">MILSMVKFGSTLILQPTVLDRDTYTGKAIRNVIQSVKRERSGNSFLYYAGANVEEESGCHGTASVFEQQAKKPPVPQNLTDLVAPESFQQRYQEVILKHDGYDKNENRHLVFATEESLNVLRDTQKIRSRKRGFAHQVTMISALAFVRIEDLPAAFEIVYETIDDALESVVLSVEKQKWNVHELVKKNEPRTNNGIEAYNSQIANSAVKSHPTVWAHIRIIKEEMTLAKQKVIEWIGGSRPIRRRLSQYRLFAVCKAMNCNFQFSDIVGGVYKNGNALFMPDGTSCLSPIGNKLKMFMLKENYSKTLAVESTSNITHVAINNSGAHGLVFNELGQCLLINIPGEILLHSCFVKRGNSVKCAEFSPDGRSVAFVWVAAFKYFLWPISLKLISSRCDGQVLVCGGEDRVVRVFSSQRQFANMSCVTMSHRYPLVSTYFYGGGYDVLSIDRNGGAAMWRGSLMPNELILRRKEHPKTLIQPALCYSKTNRCKLLDHAGSSGVLVTATCLNKRTNLLVVAFSNGVFVICDLPDFSVVQNFRASQLRINTISLNSTGDWIVMGCGRGMDAQLVVWEWKSETYILKQQSHSQVITSVSYSPDGSLLVTGGEDGKVKIWSYQNSFCIVTFTEHSSGVSDVCFTQNGKVILSASLEGSVRAHDIKRYRNFRTLVAPKQTQLNCLCSDSSGELVMAASKEEFQIYVWSLDTGNLLEVLSGHSDLVSSISCFGSSLASTSLDKTLRIWNVVENTGESVQLMNEGLDVKYSPCGHIIAVLCYDSCISLFQAGSASEIGLIETKLDIDAGRESRDRIKKSSSEKNKSFTCLAFSSDSQILLAGGQSNTFCLYSVKNRLLLKIFKLTVNVSLDGVMLDSYRKKFCRRFDRGVSIYTLDARRRFDPFKLESGITPKQVNICLRGLDYTKALCLALHLNDTLLIRKVVETIPSAQLRFVVKSLEITYAESC</sequence>
<evidence type="ECO:0000313" key="5">
    <source>
        <dbReference type="WBParaSite" id="jg5257"/>
    </source>
</evidence>
<dbReference type="InterPro" id="IPR001680">
    <property type="entry name" value="WD40_rpt"/>
</dbReference>
<evidence type="ECO:0000256" key="3">
    <source>
        <dbReference type="PROSITE-ProRule" id="PRU00221"/>
    </source>
</evidence>
<dbReference type="PANTHER" id="PTHR19858">
    <property type="entry name" value="WD40 REPEAT PROTEIN"/>
    <property type="match status" value="1"/>
</dbReference>
<dbReference type="InterPro" id="IPR027145">
    <property type="entry name" value="PWP2"/>
</dbReference>
<dbReference type="InterPro" id="IPR011047">
    <property type="entry name" value="Quinoprotein_ADH-like_sf"/>
</dbReference>
<dbReference type="PROSITE" id="PS50294">
    <property type="entry name" value="WD_REPEATS_REGION"/>
    <property type="match status" value="1"/>
</dbReference>
<dbReference type="SUPFAM" id="SSF50998">
    <property type="entry name" value="Quinoprotein alcohol dehydrogenase-like"/>
    <property type="match status" value="1"/>
</dbReference>
<reference evidence="5" key="1">
    <citation type="submission" date="2022-11" db="UniProtKB">
        <authorList>
            <consortium name="WormBaseParasite"/>
        </authorList>
    </citation>
    <scope>IDENTIFICATION</scope>
</reference>
<dbReference type="Proteomes" id="UP000887574">
    <property type="component" value="Unplaced"/>
</dbReference>
<keyword evidence="1 3" id="KW-0853">WD repeat</keyword>
<dbReference type="PROSITE" id="PS00678">
    <property type="entry name" value="WD_REPEATS_1"/>
    <property type="match status" value="1"/>
</dbReference>
<evidence type="ECO:0000313" key="4">
    <source>
        <dbReference type="Proteomes" id="UP000887574"/>
    </source>
</evidence>
<dbReference type="SUPFAM" id="SSF50978">
    <property type="entry name" value="WD40 repeat-like"/>
    <property type="match status" value="1"/>
</dbReference>
<name>A0A915EH14_9BILA</name>
<dbReference type="PROSITE" id="PS50082">
    <property type="entry name" value="WD_REPEATS_2"/>
    <property type="match status" value="3"/>
</dbReference>
<evidence type="ECO:0000256" key="1">
    <source>
        <dbReference type="ARBA" id="ARBA00022574"/>
    </source>
</evidence>
<dbReference type="AlphaFoldDB" id="A0A915EH14"/>
<feature type="repeat" description="WD" evidence="3">
    <location>
        <begin position="581"/>
        <end position="622"/>
    </location>
</feature>
<dbReference type="InterPro" id="IPR019775">
    <property type="entry name" value="WD40_repeat_CS"/>
</dbReference>
<feature type="repeat" description="WD" evidence="3">
    <location>
        <begin position="623"/>
        <end position="664"/>
    </location>
</feature>
<accession>A0A915EH14</accession>
<dbReference type="GO" id="GO:0000462">
    <property type="term" value="P:maturation of SSU-rRNA from tricistronic rRNA transcript (SSU-rRNA, 5.8S rRNA, LSU-rRNA)"/>
    <property type="evidence" value="ECO:0007669"/>
    <property type="project" value="TreeGrafter"/>
</dbReference>
<keyword evidence="2" id="KW-0677">Repeat</keyword>
<dbReference type="PANTHER" id="PTHR19858:SF0">
    <property type="entry name" value="PERIODIC TRYPTOPHAN PROTEIN 2 HOMOLOG"/>
    <property type="match status" value="1"/>
</dbReference>
<dbReference type="CDD" id="cd00200">
    <property type="entry name" value="WD40"/>
    <property type="match status" value="1"/>
</dbReference>
<keyword evidence="4" id="KW-1185">Reference proteome</keyword>
<dbReference type="WBParaSite" id="jg5257">
    <property type="protein sequence ID" value="jg5257"/>
    <property type="gene ID" value="jg5257"/>
</dbReference>
<proteinExistence type="predicted"/>
<dbReference type="GO" id="GO:0000028">
    <property type="term" value="P:ribosomal small subunit assembly"/>
    <property type="evidence" value="ECO:0007669"/>
    <property type="project" value="TreeGrafter"/>
</dbReference>
<feature type="repeat" description="WD" evidence="3">
    <location>
        <begin position="709"/>
        <end position="740"/>
    </location>
</feature>
<evidence type="ECO:0000256" key="2">
    <source>
        <dbReference type="ARBA" id="ARBA00022737"/>
    </source>
</evidence>
<dbReference type="SMART" id="SM00320">
    <property type="entry name" value="WD40"/>
    <property type="match status" value="9"/>
</dbReference>
<dbReference type="Pfam" id="PF00400">
    <property type="entry name" value="WD40"/>
    <property type="match status" value="4"/>
</dbReference>